<keyword evidence="2" id="KW-1185">Reference proteome</keyword>
<gene>
    <name evidence="1" type="ORF">JTY93_23670</name>
</gene>
<dbReference type="EMBL" id="CP070506">
    <property type="protein sequence ID" value="QSB39172.1"/>
    <property type="molecule type" value="Genomic_DNA"/>
</dbReference>
<dbReference type="RefSeq" id="WP_205518944.1">
    <property type="nucleotide sequence ID" value="NZ_CP070506.1"/>
</dbReference>
<accession>A0ABX7JXK9</accession>
<evidence type="ECO:0000313" key="2">
    <source>
        <dbReference type="Proteomes" id="UP000663249"/>
    </source>
</evidence>
<sequence length="72" mass="8276">MQRRHGCQLLPLIHPLDLIEYELNGFHQSLAVYRQQVTSWYAQALDKASHATDLPSLLGMERVLRVGDSKCR</sequence>
<evidence type="ECO:0000313" key="1">
    <source>
        <dbReference type="EMBL" id="QSB39172.1"/>
    </source>
</evidence>
<proteinExistence type="predicted"/>
<organism evidence="1 2">
    <name type="scientific">Pseudomonas hygromyciniae</name>
    <dbReference type="NCBI Taxonomy" id="2812000"/>
    <lineage>
        <taxon>Bacteria</taxon>
        <taxon>Pseudomonadati</taxon>
        <taxon>Pseudomonadota</taxon>
        <taxon>Gammaproteobacteria</taxon>
        <taxon>Pseudomonadales</taxon>
        <taxon>Pseudomonadaceae</taxon>
        <taxon>Pseudomonas</taxon>
    </lineage>
</organism>
<dbReference type="Proteomes" id="UP000663249">
    <property type="component" value="Chromosome"/>
</dbReference>
<name>A0ABX7JXK9_9PSED</name>
<reference evidence="1 2" key="1">
    <citation type="submission" date="2021-02" db="EMBL/GenBank/DDBJ databases">
        <title>Genomic and phenotypic characterization of Pseudomonas hygromyciniae, a novel bacterial species discovered from a commercially purchased antibiotic vial.</title>
        <authorList>
            <person name="Turner T.L."/>
            <person name="Mitra S.D."/>
            <person name="Kochan T.J."/>
            <person name="Pincus N.B."/>
            <person name="Lebrun-Corbin M."/>
            <person name="Cheung B."/>
            <person name="Gatesy S.W."/>
            <person name="Afzal T."/>
            <person name="Ozer E.A."/>
            <person name="Hauser A.R."/>
        </authorList>
    </citation>
    <scope>NUCLEOTIDE SEQUENCE [LARGE SCALE GENOMIC DNA]</scope>
    <source>
        <strain evidence="1 2">SDM007</strain>
    </source>
</reference>
<protein>
    <submittedName>
        <fullName evidence="1">Uncharacterized protein</fullName>
    </submittedName>
</protein>